<proteinExistence type="predicted"/>
<feature type="compositionally biased region" description="Basic and acidic residues" evidence="1">
    <location>
        <begin position="17"/>
        <end position="28"/>
    </location>
</feature>
<reference evidence="3" key="2">
    <citation type="submission" date="2015-01" db="EMBL/GenBank/DDBJ databases">
        <title>Evolutionary Origins and Diversification of the Mycorrhizal Mutualists.</title>
        <authorList>
            <consortium name="DOE Joint Genome Institute"/>
            <consortium name="Mycorrhizal Genomics Consortium"/>
            <person name="Kohler A."/>
            <person name="Kuo A."/>
            <person name="Nagy L.G."/>
            <person name="Floudas D."/>
            <person name="Copeland A."/>
            <person name="Barry K.W."/>
            <person name="Cichocki N."/>
            <person name="Veneault-Fourrey C."/>
            <person name="LaButti K."/>
            <person name="Lindquist E.A."/>
            <person name="Lipzen A."/>
            <person name="Lundell T."/>
            <person name="Morin E."/>
            <person name="Murat C."/>
            <person name="Riley R."/>
            <person name="Ohm R."/>
            <person name="Sun H."/>
            <person name="Tunlid A."/>
            <person name="Henrissat B."/>
            <person name="Grigoriev I.V."/>
            <person name="Hibbett D.S."/>
            <person name="Martin F."/>
        </authorList>
    </citation>
    <scope>NUCLEOTIDE SEQUENCE [LARGE SCALE GENOMIC DNA]</scope>
    <source>
        <strain evidence="3">MAFF 305830</strain>
    </source>
</reference>
<organism evidence="2 3">
    <name type="scientific">Serendipita vermifera MAFF 305830</name>
    <dbReference type="NCBI Taxonomy" id="933852"/>
    <lineage>
        <taxon>Eukaryota</taxon>
        <taxon>Fungi</taxon>
        <taxon>Dikarya</taxon>
        <taxon>Basidiomycota</taxon>
        <taxon>Agaricomycotina</taxon>
        <taxon>Agaricomycetes</taxon>
        <taxon>Sebacinales</taxon>
        <taxon>Serendipitaceae</taxon>
        <taxon>Serendipita</taxon>
    </lineage>
</organism>
<dbReference type="AlphaFoldDB" id="A0A0C2XGC4"/>
<reference evidence="2 3" key="1">
    <citation type="submission" date="2014-04" db="EMBL/GenBank/DDBJ databases">
        <authorList>
            <consortium name="DOE Joint Genome Institute"/>
            <person name="Kuo A."/>
            <person name="Zuccaro A."/>
            <person name="Kohler A."/>
            <person name="Nagy L.G."/>
            <person name="Floudas D."/>
            <person name="Copeland A."/>
            <person name="Barry K.W."/>
            <person name="Cichocki N."/>
            <person name="Veneault-Fourrey C."/>
            <person name="LaButti K."/>
            <person name="Lindquist E.A."/>
            <person name="Lipzen A."/>
            <person name="Lundell T."/>
            <person name="Morin E."/>
            <person name="Murat C."/>
            <person name="Sun H."/>
            <person name="Tunlid A."/>
            <person name="Henrissat B."/>
            <person name="Grigoriev I.V."/>
            <person name="Hibbett D.S."/>
            <person name="Martin F."/>
            <person name="Nordberg H.P."/>
            <person name="Cantor M.N."/>
            <person name="Hua S.X."/>
        </authorList>
    </citation>
    <scope>NUCLEOTIDE SEQUENCE [LARGE SCALE GENOMIC DNA]</scope>
    <source>
        <strain evidence="2 3">MAFF 305830</strain>
    </source>
</reference>
<dbReference type="OrthoDB" id="3271141at2759"/>
<gene>
    <name evidence="2" type="ORF">M408DRAFT_23858</name>
</gene>
<accession>A0A0C2XGC4</accession>
<name>A0A0C2XGC4_SERVB</name>
<dbReference type="EMBL" id="KN824294">
    <property type="protein sequence ID" value="KIM28142.1"/>
    <property type="molecule type" value="Genomic_DNA"/>
</dbReference>
<dbReference type="STRING" id="933852.A0A0C2XGC4"/>
<dbReference type="Proteomes" id="UP000054097">
    <property type="component" value="Unassembled WGS sequence"/>
</dbReference>
<dbReference type="HOGENOM" id="CLU_748343_0_0_1"/>
<evidence type="ECO:0000313" key="2">
    <source>
        <dbReference type="EMBL" id="KIM28142.1"/>
    </source>
</evidence>
<protein>
    <submittedName>
        <fullName evidence="2">Uncharacterized protein</fullName>
    </submittedName>
</protein>
<keyword evidence="3" id="KW-1185">Reference proteome</keyword>
<evidence type="ECO:0000256" key="1">
    <source>
        <dbReference type="SAM" id="MobiDB-lite"/>
    </source>
</evidence>
<evidence type="ECO:0000313" key="3">
    <source>
        <dbReference type="Proteomes" id="UP000054097"/>
    </source>
</evidence>
<feature type="region of interest" description="Disordered" evidence="1">
    <location>
        <begin position="1"/>
        <end position="28"/>
    </location>
</feature>
<sequence length="370" mass="42530">MAQKGPPLTKSLWNQYHNDETEARPKESRVMDLCETESPGLQASVESMLVAFERLQMSLLLPQKFVDEPLASKSRNPGDNPAGNSLEQAHLKEAVRRHARLRLGVQDLRTPESWPQADMNAVADFEGDRTYFHPGLLMKSLRLDWDNPGLSLWTRAVANVFEVDFRLEYEIGSFPELSGVPDGGIVATIFLNYVKGLKRVHKLRQFHFEPALKEARRRSSRSRERRVKLWKRRLDRIKTHNLSAFAMEMITTLGIDGMSSDDSEGEIGSKHRLLRRKNLPWRSPGLTKWLHHIDLLPKDSATSARWQAGRPQRLIRLDDPRISVRCRIPVGLPSSFYDRNWISMAGSPVPYREDDDRRLEVLLAEIDRLV</sequence>